<name>A0A813UMV2_9BILA</name>
<feature type="compositionally biased region" description="Basic and acidic residues" evidence="1">
    <location>
        <begin position="502"/>
        <end position="514"/>
    </location>
</feature>
<feature type="region of interest" description="Disordered" evidence="1">
    <location>
        <begin position="168"/>
        <end position="226"/>
    </location>
</feature>
<feature type="compositionally biased region" description="Low complexity" evidence="1">
    <location>
        <begin position="488"/>
        <end position="499"/>
    </location>
</feature>
<feature type="compositionally biased region" description="Basic residues" evidence="1">
    <location>
        <begin position="188"/>
        <end position="203"/>
    </location>
</feature>
<feature type="region of interest" description="Disordered" evidence="1">
    <location>
        <begin position="483"/>
        <end position="514"/>
    </location>
</feature>
<evidence type="ECO:0000313" key="4">
    <source>
        <dbReference type="Proteomes" id="UP000663829"/>
    </source>
</evidence>
<sequence>MSGSYTEQLNHSSPSSELTSSKILTNRSKDNVLEKIDDLKRSHSRKRFEYERAPVYGEIIEKNGIRERFNGSMFRRMCSKSNCTYHTARLGLCKKHLFETQIQNHPTTPSLTMTFTKALKGEIRMMNNGIKMKFDGKKFRRICSENNCILFISGRYYSSRLCPKHYNQTKSKHPQKLVQSTSTTRTQTQRRRTPALKRTKKHSVMPVNMNDPNLKHPKAGDITDMTDGTRRKYSGGAWRLLCVRQDCPCFAVSRRQCRKHGKEKITKAVISETHQITGNQPLISTSALTVTSTNTSTNSVLHPNKGDIQVLRQMFDGRSWHSLCRNSTCLKRATQNSGFLCAAHLKEARRIVNDDTRIPRRGRKRKMGINTNENDLTEIGYNLRKVQKLRLNGDTVCDQHEFVLSLNTLDEQQSTIRTNSAIDKSKLIEQSAQTDITYPYQTQAETHLVLIDDDDDDDDEQSTLTTAQFPLYLKKEEATDEHLILPSTTTPTIPYYPYPDIQELKPTPDLKSEY</sequence>
<evidence type="ECO:0000313" key="3">
    <source>
        <dbReference type="EMBL" id="CAF3611596.1"/>
    </source>
</evidence>
<evidence type="ECO:0000313" key="2">
    <source>
        <dbReference type="EMBL" id="CAF0824883.1"/>
    </source>
</evidence>
<dbReference type="EMBL" id="CAJNOQ010000651">
    <property type="protein sequence ID" value="CAF0824883.1"/>
    <property type="molecule type" value="Genomic_DNA"/>
</dbReference>
<organism evidence="2 4">
    <name type="scientific">Didymodactylos carnosus</name>
    <dbReference type="NCBI Taxonomy" id="1234261"/>
    <lineage>
        <taxon>Eukaryota</taxon>
        <taxon>Metazoa</taxon>
        <taxon>Spiralia</taxon>
        <taxon>Gnathifera</taxon>
        <taxon>Rotifera</taxon>
        <taxon>Eurotatoria</taxon>
        <taxon>Bdelloidea</taxon>
        <taxon>Philodinida</taxon>
        <taxon>Philodinidae</taxon>
        <taxon>Didymodactylos</taxon>
    </lineage>
</organism>
<dbReference type="EMBL" id="CAJOBC010000651">
    <property type="protein sequence ID" value="CAF3611596.1"/>
    <property type="molecule type" value="Genomic_DNA"/>
</dbReference>
<gene>
    <name evidence="2" type="ORF">GPM918_LOCUS4744</name>
    <name evidence="3" type="ORF">SRO942_LOCUS4745</name>
</gene>
<reference evidence="2" key="1">
    <citation type="submission" date="2021-02" db="EMBL/GenBank/DDBJ databases">
        <authorList>
            <person name="Nowell W R."/>
        </authorList>
    </citation>
    <scope>NUCLEOTIDE SEQUENCE</scope>
</reference>
<feature type="region of interest" description="Disordered" evidence="1">
    <location>
        <begin position="1"/>
        <end position="24"/>
    </location>
</feature>
<accession>A0A813UMV2</accession>
<evidence type="ECO:0000256" key="1">
    <source>
        <dbReference type="SAM" id="MobiDB-lite"/>
    </source>
</evidence>
<protein>
    <submittedName>
        <fullName evidence="2">Uncharacterized protein</fullName>
    </submittedName>
</protein>
<dbReference type="OrthoDB" id="10021866at2759"/>
<comment type="caution">
    <text evidence="2">The sequence shown here is derived from an EMBL/GenBank/DDBJ whole genome shotgun (WGS) entry which is preliminary data.</text>
</comment>
<keyword evidence="4" id="KW-1185">Reference proteome</keyword>
<dbReference type="Proteomes" id="UP000681722">
    <property type="component" value="Unassembled WGS sequence"/>
</dbReference>
<dbReference type="AlphaFoldDB" id="A0A813UMV2"/>
<proteinExistence type="predicted"/>
<dbReference type="Proteomes" id="UP000663829">
    <property type="component" value="Unassembled WGS sequence"/>
</dbReference>